<reference evidence="1 2" key="1">
    <citation type="journal article" date="2008" name="Int. J. Syst. Evol. Microbiol.">
        <title>Luteimonas marina sp. nov., isolated from seawater.</title>
        <authorList>
            <person name="Baik K.S."/>
            <person name="Park S.C."/>
            <person name="Kim M.S."/>
            <person name="Kim E.M."/>
            <person name="Park C."/>
            <person name="Chun J."/>
            <person name="Seong C.N."/>
        </authorList>
    </citation>
    <scope>NUCLEOTIDE SEQUENCE [LARGE SCALE GENOMIC DNA]</scope>
    <source>
        <strain evidence="1 2">FR1330</strain>
    </source>
</reference>
<organism evidence="1 2">
    <name type="scientific">Luteimonas marina</name>
    <dbReference type="NCBI Taxonomy" id="488485"/>
    <lineage>
        <taxon>Bacteria</taxon>
        <taxon>Pseudomonadati</taxon>
        <taxon>Pseudomonadota</taxon>
        <taxon>Gammaproteobacteria</taxon>
        <taxon>Lysobacterales</taxon>
        <taxon>Lysobacteraceae</taxon>
        <taxon>Luteimonas</taxon>
    </lineage>
</organism>
<proteinExistence type="predicted"/>
<evidence type="ECO:0000313" key="1">
    <source>
        <dbReference type="EMBL" id="TWT18168.1"/>
    </source>
</evidence>
<sequence>MATDISNFIFNNIVTGENLASSETSTSSKKARNFFEALGKALGEMLGKESARLVDAADRMVAHSEEKDGKAFMEASTDFQVASQRFNIMSNTAATAIKSIGEGLTGIARKQ</sequence>
<evidence type="ECO:0008006" key="3">
    <source>
        <dbReference type="Google" id="ProtNLM"/>
    </source>
</evidence>
<gene>
    <name evidence="1" type="ORF">FQY83_15630</name>
</gene>
<comment type="caution">
    <text evidence="1">The sequence shown here is derived from an EMBL/GenBank/DDBJ whole genome shotgun (WGS) entry which is preliminary data.</text>
</comment>
<dbReference type="EMBL" id="VOHK01000007">
    <property type="protein sequence ID" value="TWT18168.1"/>
    <property type="molecule type" value="Genomic_DNA"/>
</dbReference>
<dbReference type="RefSeq" id="WP_146388908.1">
    <property type="nucleotide sequence ID" value="NZ_VOHK01000007.1"/>
</dbReference>
<dbReference type="Proteomes" id="UP000319980">
    <property type="component" value="Unassembled WGS sequence"/>
</dbReference>
<keyword evidence="2" id="KW-1185">Reference proteome</keyword>
<protein>
    <recommendedName>
        <fullName evidence="3">Phasin family protein</fullName>
    </recommendedName>
</protein>
<name>A0A5C5TXR5_9GAMM</name>
<dbReference type="AlphaFoldDB" id="A0A5C5TXR5"/>
<accession>A0A5C5TXR5</accession>
<evidence type="ECO:0000313" key="2">
    <source>
        <dbReference type="Proteomes" id="UP000319980"/>
    </source>
</evidence>